<dbReference type="AlphaFoldDB" id="A0A367ZJF3"/>
<gene>
    <name evidence="2" type="ORF">OZSIB_1622</name>
</gene>
<reference evidence="2 3" key="1">
    <citation type="submission" date="2018-05" db="EMBL/GenBank/DDBJ databases">
        <title>A metagenomic window into the 2 km-deep terrestrial subsurface aquifer revealed taxonomically and functionally diverse microbial community comprising novel uncultured bacterial lineages.</title>
        <authorList>
            <person name="Kadnikov V.V."/>
            <person name="Mardanov A.V."/>
            <person name="Beletsky A.V."/>
            <person name="Banks D."/>
            <person name="Pimenov N.V."/>
            <person name="Frank Y.A."/>
            <person name="Karnachuk O.V."/>
            <person name="Ravin N.V."/>
        </authorList>
    </citation>
    <scope>NUCLEOTIDE SEQUENCE [LARGE SCALE GENOMIC DNA]</scope>
    <source>
        <strain evidence="2">BY5</strain>
    </source>
</reference>
<evidence type="ECO:0000313" key="2">
    <source>
        <dbReference type="EMBL" id="RCK78245.1"/>
    </source>
</evidence>
<dbReference type="EMBL" id="QOQW01000025">
    <property type="protein sequence ID" value="RCK78245.1"/>
    <property type="molecule type" value="Genomic_DNA"/>
</dbReference>
<sequence length="330" mass="36450">MHILPMTITYTARGEGRLPPFKPPLLRGALGRALVRIGCRRRQPPCDDCPYRQGCLYFGLYVAFQDETPRFGNMRMPPHPYVIRCDNDQTAFQPGERLDFEMVLIGRASGWAPAIAVALAEAGERGFGAGRHPFRLDEITLQTAAGPVALYADGALRRATIDDLTLPDLTPLPLLKEERASHGAVGAEANGGRQSVRVVLHTPTRWANRVDARTPLEARAFLKSVLRRVSSLSAFWADDEWREVPFGEVLGTLEATTVAAPDLRWESLSRYSLSQGTKIPLEGWVGTFLLRQIPARFSAFVGLAQPLHLGKGSVFGLGRYSWHPLEETPA</sequence>
<feature type="domain" description="CRISPR-associated protein Cas6 C-terminal" evidence="1">
    <location>
        <begin position="200"/>
        <end position="320"/>
    </location>
</feature>
<dbReference type="Proteomes" id="UP000252355">
    <property type="component" value="Unassembled WGS sequence"/>
</dbReference>
<accession>A0A367ZJF3</accession>
<evidence type="ECO:0000313" key="3">
    <source>
        <dbReference type="Proteomes" id="UP000252355"/>
    </source>
</evidence>
<protein>
    <submittedName>
        <fullName evidence="2">CRISPR repeat RNA endoribonuclease Cas6</fullName>
    </submittedName>
</protein>
<dbReference type="Pfam" id="PF10040">
    <property type="entry name" value="CRISPR_Cas6"/>
    <property type="match status" value="1"/>
</dbReference>
<comment type="caution">
    <text evidence="2">The sequence shown here is derived from an EMBL/GenBank/DDBJ whole genome shotgun (WGS) entry which is preliminary data.</text>
</comment>
<organism evidence="2 3">
    <name type="scientific">Candidatus Ozemobacter sibiricus</name>
    <dbReference type="NCBI Taxonomy" id="2268124"/>
    <lineage>
        <taxon>Bacteria</taxon>
        <taxon>Candidatus Ozemobacteria</taxon>
        <taxon>Candidatus Ozemobacterales</taxon>
        <taxon>Candidatus Ozemobacteraceae</taxon>
        <taxon>Candidatus Ozemobacter</taxon>
    </lineage>
</organism>
<evidence type="ECO:0000259" key="1">
    <source>
        <dbReference type="Pfam" id="PF10040"/>
    </source>
</evidence>
<proteinExistence type="predicted"/>
<dbReference type="InterPro" id="IPR019267">
    <property type="entry name" value="CRISPR-assoc_Cas6_C"/>
</dbReference>
<name>A0A367ZJF3_9BACT</name>